<keyword evidence="6" id="KW-0539">Nucleus</keyword>
<name>A0A6A4X6G0_AMPAM</name>
<evidence type="ECO:0000256" key="6">
    <source>
        <dbReference type="ARBA" id="ARBA00023242"/>
    </source>
</evidence>
<evidence type="ECO:0000256" key="5">
    <source>
        <dbReference type="ARBA" id="ARBA00022490"/>
    </source>
</evidence>
<comment type="function">
    <text evidence="1">May be involved in spermatogenesis.</text>
</comment>
<dbReference type="AlphaFoldDB" id="A0A6A4X6G0"/>
<dbReference type="PANTHER" id="PTHR33588">
    <property type="entry name" value="CILIA- AND FLAGELLA-ASSOCIATED PROTEIN 299"/>
    <property type="match status" value="1"/>
</dbReference>
<dbReference type="OrthoDB" id="2136125at2759"/>
<gene>
    <name evidence="7" type="primary">CD022</name>
    <name evidence="7" type="ORF">FJT64_015689</name>
</gene>
<comment type="subcellular location">
    <subcellularLocation>
        <location evidence="3">Cytoplasm</location>
    </subcellularLocation>
    <subcellularLocation>
        <location evidence="2">Nucleus</location>
    </subcellularLocation>
</comment>
<protein>
    <recommendedName>
        <fullName evidence="4">Cilia- and flagella-associated protein 299</fullName>
    </recommendedName>
</protein>
<sequence length="233" mass="26909">MASEEQLQTVNAVAHFETYEAYLDSIASWQDMFYLEDQTLARAVVELGYRGTAEFMRRREFDEKRAEYEASKVSRDAREDALASDGLLLEDPLLRALADREAANRDGSLTTVIFLRNLNERNQEISGYVDYAQRLKTDDFSEYFSGRARLMPRLSDMAYFNWKTQHARCNNTPNWQVLSESVHGLVFKSRRDRKVVSVDPRVESPGDSSTRSLVSSPNYTQVVLYDHVIRQKI</sequence>
<dbReference type="Proteomes" id="UP000440578">
    <property type="component" value="Unassembled WGS sequence"/>
</dbReference>
<dbReference type="GO" id="GO:0005737">
    <property type="term" value="C:cytoplasm"/>
    <property type="evidence" value="ECO:0007669"/>
    <property type="project" value="UniProtKB-SubCell"/>
</dbReference>
<dbReference type="GO" id="GO:0005634">
    <property type="term" value="C:nucleus"/>
    <property type="evidence" value="ECO:0007669"/>
    <property type="project" value="UniProtKB-SubCell"/>
</dbReference>
<evidence type="ECO:0000256" key="1">
    <source>
        <dbReference type="ARBA" id="ARBA00003056"/>
    </source>
</evidence>
<evidence type="ECO:0000313" key="7">
    <source>
        <dbReference type="EMBL" id="KAF0313803.1"/>
    </source>
</evidence>
<dbReference type="Pfam" id="PF14713">
    <property type="entry name" value="DUF4464"/>
    <property type="match status" value="1"/>
</dbReference>
<dbReference type="InterPro" id="IPR027887">
    <property type="entry name" value="DUF4464"/>
</dbReference>
<reference evidence="7 8" key="1">
    <citation type="submission" date="2019-07" db="EMBL/GenBank/DDBJ databases">
        <title>Draft genome assembly of a fouling barnacle, Amphibalanus amphitrite (Darwin, 1854): The first reference genome for Thecostraca.</title>
        <authorList>
            <person name="Kim W."/>
        </authorList>
    </citation>
    <scope>NUCLEOTIDE SEQUENCE [LARGE SCALE GENOMIC DNA]</scope>
    <source>
        <strain evidence="7">SNU_AA5</strain>
        <tissue evidence="7">Soma without cirri and trophi</tissue>
    </source>
</reference>
<dbReference type="EMBL" id="VIIS01000071">
    <property type="protein sequence ID" value="KAF0313803.1"/>
    <property type="molecule type" value="Genomic_DNA"/>
</dbReference>
<keyword evidence="5" id="KW-0963">Cytoplasm</keyword>
<comment type="caution">
    <text evidence="7">The sequence shown here is derived from an EMBL/GenBank/DDBJ whole genome shotgun (WGS) entry which is preliminary data.</text>
</comment>
<evidence type="ECO:0000256" key="2">
    <source>
        <dbReference type="ARBA" id="ARBA00004123"/>
    </source>
</evidence>
<keyword evidence="8" id="KW-1185">Reference proteome</keyword>
<evidence type="ECO:0000256" key="4">
    <source>
        <dbReference type="ARBA" id="ARBA00021436"/>
    </source>
</evidence>
<dbReference type="PANTHER" id="PTHR33588:SF1">
    <property type="entry name" value="CILIA- AND FLAGELLA-ASSOCIATED PROTEIN 299"/>
    <property type="match status" value="1"/>
</dbReference>
<evidence type="ECO:0000256" key="3">
    <source>
        <dbReference type="ARBA" id="ARBA00004496"/>
    </source>
</evidence>
<evidence type="ECO:0000313" key="8">
    <source>
        <dbReference type="Proteomes" id="UP000440578"/>
    </source>
</evidence>
<proteinExistence type="predicted"/>
<accession>A0A6A4X6G0</accession>
<organism evidence="7 8">
    <name type="scientific">Amphibalanus amphitrite</name>
    <name type="common">Striped barnacle</name>
    <name type="synonym">Balanus amphitrite</name>
    <dbReference type="NCBI Taxonomy" id="1232801"/>
    <lineage>
        <taxon>Eukaryota</taxon>
        <taxon>Metazoa</taxon>
        <taxon>Ecdysozoa</taxon>
        <taxon>Arthropoda</taxon>
        <taxon>Crustacea</taxon>
        <taxon>Multicrustacea</taxon>
        <taxon>Cirripedia</taxon>
        <taxon>Thoracica</taxon>
        <taxon>Thoracicalcarea</taxon>
        <taxon>Balanomorpha</taxon>
        <taxon>Balanoidea</taxon>
        <taxon>Balanidae</taxon>
        <taxon>Amphibalaninae</taxon>
        <taxon>Amphibalanus</taxon>
    </lineage>
</organism>